<dbReference type="RefSeq" id="WP_273739825.1">
    <property type="nucleotide sequence ID" value="NZ_JAQIVI010000299.1"/>
</dbReference>
<dbReference type="Proteomes" id="UP001596383">
    <property type="component" value="Unassembled WGS sequence"/>
</dbReference>
<evidence type="ECO:0000313" key="2">
    <source>
        <dbReference type="Proteomes" id="UP001596383"/>
    </source>
</evidence>
<sequence length="68" mass="7737">MKMVDNDLLIEQANEAREILSKIQDECDIPSVAHSAYQADVYCHGILWELGAEEAYTPELSPDQNERE</sequence>
<name>A0ABD5SPT7_9EURY</name>
<proteinExistence type="predicted"/>
<accession>A0ABD5SPT7</accession>
<gene>
    <name evidence="1" type="ORF">ACFQE6_18430</name>
</gene>
<protein>
    <submittedName>
        <fullName evidence="1">Uncharacterized protein</fullName>
    </submittedName>
</protein>
<evidence type="ECO:0000313" key="1">
    <source>
        <dbReference type="EMBL" id="MFC6766879.1"/>
    </source>
</evidence>
<organism evidence="1 2">
    <name type="scientific">Natrinema soli</name>
    <dbReference type="NCBI Taxonomy" id="1930624"/>
    <lineage>
        <taxon>Archaea</taxon>
        <taxon>Methanobacteriati</taxon>
        <taxon>Methanobacteriota</taxon>
        <taxon>Stenosarchaea group</taxon>
        <taxon>Halobacteria</taxon>
        <taxon>Halobacteriales</taxon>
        <taxon>Natrialbaceae</taxon>
        <taxon>Natrinema</taxon>
    </lineage>
</organism>
<dbReference type="AlphaFoldDB" id="A0ABD5SPT7"/>
<keyword evidence="2" id="KW-1185">Reference proteome</keyword>
<dbReference type="EMBL" id="JBHSWV010000299">
    <property type="protein sequence ID" value="MFC6766879.1"/>
    <property type="molecule type" value="Genomic_DNA"/>
</dbReference>
<reference evidence="1 2" key="1">
    <citation type="journal article" date="2019" name="Int. J. Syst. Evol. Microbiol.">
        <title>The Global Catalogue of Microorganisms (GCM) 10K type strain sequencing project: providing services to taxonomists for standard genome sequencing and annotation.</title>
        <authorList>
            <consortium name="The Broad Institute Genomics Platform"/>
            <consortium name="The Broad Institute Genome Sequencing Center for Infectious Disease"/>
            <person name="Wu L."/>
            <person name="Ma J."/>
        </authorList>
    </citation>
    <scope>NUCLEOTIDE SEQUENCE [LARGE SCALE GENOMIC DNA]</scope>
    <source>
        <strain evidence="1 2">LMG 29247</strain>
    </source>
</reference>
<comment type="caution">
    <text evidence="1">The sequence shown here is derived from an EMBL/GenBank/DDBJ whole genome shotgun (WGS) entry which is preliminary data.</text>
</comment>